<dbReference type="PANTHER" id="PTHR44943">
    <property type="entry name" value="CELLULOSE SYNTHASE OPERON PROTEIN C"/>
    <property type="match status" value="1"/>
</dbReference>
<dbReference type="InterPro" id="IPR027417">
    <property type="entry name" value="P-loop_NTPase"/>
</dbReference>
<feature type="repeat" description="TPR" evidence="3">
    <location>
        <begin position="59"/>
        <end position="92"/>
    </location>
</feature>
<feature type="domain" description="Methyltransferase type 12" evidence="5">
    <location>
        <begin position="1124"/>
        <end position="1217"/>
    </location>
</feature>
<dbReference type="SUPFAM" id="SSF48452">
    <property type="entry name" value="TPR-like"/>
    <property type="match status" value="2"/>
</dbReference>
<dbReference type="CDD" id="cd02440">
    <property type="entry name" value="AdoMet_MTases"/>
    <property type="match status" value="1"/>
</dbReference>
<dbReference type="Pfam" id="PF14559">
    <property type="entry name" value="TPR_19"/>
    <property type="match status" value="1"/>
</dbReference>
<reference evidence="6 7" key="2">
    <citation type="submission" date="2018-05" db="EMBL/GenBank/DDBJ databases">
        <authorList>
            <person name="Lanie J.A."/>
            <person name="Ng W.-L."/>
            <person name="Kazmierczak K.M."/>
            <person name="Andrzejewski T.M."/>
            <person name="Davidsen T.M."/>
            <person name="Wayne K.J."/>
            <person name="Tettelin H."/>
            <person name="Glass J.I."/>
            <person name="Rusch D."/>
            <person name="Podicherti R."/>
            <person name="Tsui H.-C.T."/>
            <person name="Winkler M.E."/>
        </authorList>
    </citation>
    <scope>NUCLEOTIDE SEQUENCE [LARGE SCALE GENOMIC DNA]</scope>
    <source>
        <strain evidence="6 7">YBY</strain>
    </source>
</reference>
<evidence type="ECO:0000313" key="6">
    <source>
        <dbReference type="EMBL" id="PWE13005.1"/>
    </source>
</evidence>
<accession>A0A2U2BG67</accession>
<dbReference type="InterPro" id="IPR011990">
    <property type="entry name" value="TPR-like_helical_dom_sf"/>
</dbReference>
<gene>
    <name evidence="6" type="ORF">DF183_14300</name>
</gene>
<evidence type="ECO:0000256" key="1">
    <source>
        <dbReference type="ARBA" id="ARBA00022737"/>
    </source>
</evidence>
<sequence length="1272" mass="142905">MSLFIPQEASPMTRPKQPRSTSGIPPQTAQTILNLLDRNQWDQVEPLLIKLRQKHGDDFRLLVWHGDTLRGLERFPEAITLYRQALELEPQNNESLTLSLAMCLRKEGQLDEALRLSGQVIQLRPDYAGAWALQGDIYKDQELLTQARDAYLEALKHAAAPLNALLYVKLAPFTPLPPEPAILQALEAFTNEAEQPINDRANVLATLGKIWLDAQEPDKAFEYYRKANNLIKGAFTTPPKSLIPQVNGLRVNFTAELFKALSPFGVQSAPQIFITGFSRSGKSLVESLFRSAANVRLTGESLQLDQYRQNVLTRFQNNLENYLTAQTPSSIQQDAHTYLSTLKNDGKVNISTLPSDLWNLGFIGLWLPKAPIIFCVRGLLDLGATVYCQQYKSFEGNHYSYDLPTLGEHIALYEHMMAHWAQVLPNPVFLVDYEALVRDPQTVMDNLFEQLGLERQQSYTDTVAANASMASEIGPINSFDAAMPMTDRFIGFGERFREQLTPMVQRYQSTCQELAQDQPANMVDLPAQLKVRNTEPDSAPAEADFSWQLSQVITIADNSSHLLRQQKAQDLVKSGACTLLSFDPSGELAPLAQALGKPSLHYLPQALLGDGQPSTLYLALDAAYNSTLPPAANQPGPAYLAQKNMTLAQLPVTTYALDAIEGLDWLDYLILDGVYDHATILEHGSQRLSNALLIQVSVALVATQQGQMDLATVLQWADQHGFRLLRLIDEQLEQHMPARQDLALQPAGSQLRRASVLLVPSYQRQAQLSPTQILKQAFLLDTVHDIHDFSYELLLQIDPTLAERYLKARGYLEPKRHGPDLREIQHIRQMLHTSDLPVPRHQTRKWVEQYPADPLVQSLYAECLSWSGHHRSAILTIQEAISKAPDELVLRQTYIDIMNRAGMWWEAIDLARALHVRYPERQDVQAQWWSTLTEQARPDAQEVNEALSRSQIAAQDLTTAKQIEHHATRGRLLAHSQQWEQAWQEHEQALLLAQNSQGPELARPLIAKADSLYEAGLINESCEHLWQACATYRYSPYTVHAYRKLNARLPESTQADLQSIAALHQKIEQIWAGYKQDNLQYAFGDFGLPYQGFEPLKLAGSRPAMQRLETYGLQELLPAHASALDIGCNHGFLLMGLAPRLSYGLGFDISQSCIDVGKAVAEHLGHKHIELSSQPFDDFKSKQRFDLVIACAVHHWIGVPLSEFGTKLFNFCKPGGLVLLESQGTRETTRTEVDFEAKATTMASAGFTVIRKGSLCDDGINYREFWILQRKK</sequence>
<dbReference type="STRING" id="511.UZ73_15665"/>
<evidence type="ECO:0000256" key="4">
    <source>
        <dbReference type="SAM" id="MobiDB-lite"/>
    </source>
</evidence>
<dbReference type="SUPFAM" id="SSF53335">
    <property type="entry name" value="S-adenosyl-L-methionine-dependent methyltransferases"/>
    <property type="match status" value="1"/>
</dbReference>
<evidence type="ECO:0000256" key="2">
    <source>
        <dbReference type="ARBA" id="ARBA00022803"/>
    </source>
</evidence>
<feature type="region of interest" description="Disordered" evidence="4">
    <location>
        <begin position="1"/>
        <end position="26"/>
    </location>
</feature>
<dbReference type="InterPro" id="IPR029063">
    <property type="entry name" value="SAM-dependent_MTases_sf"/>
</dbReference>
<reference evidence="6 7" key="1">
    <citation type="submission" date="2018-05" db="EMBL/GenBank/DDBJ databases">
        <title>Genome Sequence of an Efficient Indole-Degrading Bacterium, Alcaligenes sp.YBY.</title>
        <authorList>
            <person name="Yang B."/>
        </authorList>
    </citation>
    <scope>NUCLEOTIDE SEQUENCE [LARGE SCALE GENOMIC DNA]</scope>
    <source>
        <strain evidence="6 7">YBY</strain>
    </source>
</reference>
<dbReference type="PROSITE" id="PS50005">
    <property type="entry name" value="TPR"/>
    <property type="match status" value="1"/>
</dbReference>
<comment type="caution">
    <text evidence="6">The sequence shown here is derived from an EMBL/GenBank/DDBJ whole genome shotgun (WGS) entry which is preliminary data.</text>
</comment>
<organism evidence="6 7">
    <name type="scientific">Alcaligenes faecalis</name>
    <dbReference type="NCBI Taxonomy" id="511"/>
    <lineage>
        <taxon>Bacteria</taxon>
        <taxon>Pseudomonadati</taxon>
        <taxon>Pseudomonadota</taxon>
        <taxon>Betaproteobacteria</taxon>
        <taxon>Burkholderiales</taxon>
        <taxon>Alcaligenaceae</taxon>
        <taxon>Alcaligenes</taxon>
    </lineage>
</organism>
<dbReference type="InterPro" id="IPR013217">
    <property type="entry name" value="Methyltransf_12"/>
</dbReference>
<evidence type="ECO:0000313" key="7">
    <source>
        <dbReference type="Proteomes" id="UP000245216"/>
    </source>
</evidence>
<keyword evidence="2 3" id="KW-0802">TPR repeat</keyword>
<name>A0A2U2BG67_ALCFA</name>
<keyword evidence="1" id="KW-0677">Repeat</keyword>
<evidence type="ECO:0000256" key="3">
    <source>
        <dbReference type="PROSITE-ProRule" id="PRU00339"/>
    </source>
</evidence>
<dbReference type="Proteomes" id="UP000245216">
    <property type="component" value="Unassembled WGS sequence"/>
</dbReference>
<evidence type="ECO:0000259" key="5">
    <source>
        <dbReference type="Pfam" id="PF08242"/>
    </source>
</evidence>
<dbReference type="Gene3D" id="1.25.40.10">
    <property type="entry name" value="Tetratricopeptide repeat domain"/>
    <property type="match status" value="2"/>
</dbReference>
<protein>
    <recommendedName>
        <fullName evidence="5">Methyltransferase type 12 domain-containing protein</fullName>
    </recommendedName>
</protein>
<dbReference type="PANTHER" id="PTHR44943:SF8">
    <property type="entry name" value="TPR REPEAT-CONTAINING PROTEIN MJ0263"/>
    <property type="match status" value="1"/>
</dbReference>
<dbReference type="InterPro" id="IPR051685">
    <property type="entry name" value="Ycf3/AcsC/BcsC/TPR_MFPF"/>
</dbReference>
<dbReference type="SUPFAM" id="SSF52540">
    <property type="entry name" value="P-loop containing nucleoside triphosphate hydrolases"/>
    <property type="match status" value="1"/>
</dbReference>
<dbReference type="SMART" id="SM00028">
    <property type="entry name" value="TPR"/>
    <property type="match status" value="6"/>
</dbReference>
<dbReference type="AlphaFoldDB" id="A0A2U2BG67"/>
<dbReference type="Pfam" id="PF08242">
    <property type="entry name" value="Methyltransf_12"/>
    <property type="match status" value="1"/>
</dbReference>
<dbReference type="InterPro" id="IPR019734">
    <property type="entry name" value="TPR_rpt"/>
</dbReference>
<dbReference type="Pfam" id="PF13469">
    <property type="entry name" value="Sulfotransfer_3"/>
    <property type="match status" value="1"/>
</dbReference>
<dbReference type="EMBL" id="QEXO01000004">
    <property type="protein sequence ID" value="PWE13005.1"/>
    <property type="molecule type" value="Genomic_DNA"/>
</dbReference>
<dbReference type="Gene3D" id="3.40.50.300">
    <property type="entry name" value="P-loop containing nucleotide triphosphate hydrolases"/>
    <property type="match status" value="1"/>
</dbReference>
<dbReference type="Gene3D" id="3.40.50.150">
    <property type="entry name" value="Vaccinia Virus protein VP39"/>
    <property type="match status" value="1"/>
</dbReference>
<proteinExistence type="predicted"/>